<keyword evidence="5" id="KW-1185">Reference proteome</keyword>
<feature type="compositionally biased region" description="Polar residues" evidence="3">
    <location>
        <begin position="972"/>
        <end position="982"/>
    </location>
</feature>
<accession>A0AAN8ETM5</accession>
<feature type="region of interest" description="Disordered" evidence="3">
    <location>
        <begin position="928"/>
        <end position="958"/>
    </location>
</feature>
<feature type="region of interest" description="Disordered" evidence="3">
    <location>
        <begin position="443"/>
        <end position="462"/>
    </location>
</feature>
<feature type="compositionally biased region" description="Polar residues" evidence="3">
    <location>
        <begin position="78"/>
        <end position="93"/>
    </location>
</feature>
<evidence type="ECO:0000256" key="1">
    <source>
        <dbReference type="ARBA" id="ARBA00061469"/>
    </source>
</evidence>
<dbReference type="GO" id="GO:0005773">
    <property type="term" value="C:vacuole"/>
    <property type="evidence" value="ECO:0007669"/>
    <property type="project" value="GOC"/>
</dbReference>
<dbReference type="InterPro" id="IPR018618">
    <property type="entry name" value="GID4/10-like"/>
</dbReference>
<sequence length="1091" mass="123829">MDQPTETPSNGQRYESTPQVANPSHNHHSSHPSILDSPQSPRSATTPRPRSPSQTRLTRPGGSGLNEFSSLLEAAQRIANSAPTGSESESWPNEEQPDPVIRRSSGTEEFRRRVPLTRQYSGRPHIPGEDSGSEEEGDGGPIRPQGARMESYTGRGLPQDARRSTEQTGEIHYDREAQEARQQLQRAAARLRARRDPSEERQRRRDEVMSRMRERARAEEGAANLTREHYSTTGPPPVRESFYDWALEPQETTGASTVTETQTRERSSSVRRWRPAERLQDYASNHTRRSSGNEPADHGTLDDDDIIGGWSRRSTAPRRSTEFGDHNDIVDRVERALQEYRAARRILQPRQDGSAPVSGSAGGGITDSRAAVDRPYRTDAAAQDVRDSLSMLQDVVGRDTRTDTLNSGVADSTNRHSRHEPLRQRVRDRRRFINTLLDHENDDLASGPLFDAANHSREDRDDLDTNRWRADTRKMLENVRRAEARAKSKQLKQAKAALQYLAQLREEEMDDVRAWTLASELQLHNQSLEETLKKNLPMSVDALPKPAFCSWLEPGMTWTGTQSAEQEVDDAKEARTRAISDALRRARDQRDRVDLATRQNESFRARMRQGRDPLDRTLTTNNAQDALSVARNSMYVLEDAERSLSTMLERSERLLRENERQLQENEEQLSRNRERLREHDERLARLRTITPNELGTRPRQQEHRKTKDRWNVKVTLHEVDWRKMTLTGTMTASHTPNVQPNGPEKLVDETSMDSFFTGEIVDFANYGLDTTTPADRDGRAYLASAPGRKLLQDDYKVGGPEIDLTYWAGVGPFKEQVDRAIQKGLHERELARQAELTKPRPLPDVPSSGESMLSHRSVVDPNKIEPIPPDGNEVPDDSLPIILTEEDKYDIKMSTMHDLLSNTRWLNENINAQGWILMRWKERCFVAPGTEPNPEPNRPWVPSRSNAEDIDSPSNRGYLNYADLHRRRQDARNNQRIYTTNAAERDEIRGSNGASGNATGPQGSRQPTWGLTISGFYYVALHRTTGRIEALYYDSGSAPFQTLKMSPATCHGQLTPNQEDAMDVDEQVPAKQDLPIMPGGLRTNFNMVEWR</sequence>
<feature type="compositionally biased region" description="Polar residues" evidence="3">
    <location>
        <begin position="1"/>
        <end position="21"/>
    </location>
</feature>
<dbReference type="GO" id="GO:0007039">
    <property type="term" value="P:protein catabolic process in the vacuole"/>
    <property type="evidence" value="ECO:0007669"/>
    <property type="project" value="TreeGrafter"/>
</dbReference>
<evidence type="ECO:0000256" key="3">
    <source>
        <dbReference type="SAM" id="MobiDB-lite"/>
    </source>
</evidence>
<evidence type="ECO:0000313" key="5">
    <source>
        <dbReference type="Proteomes" id="UP001316803"/>
    </source>
</evidence>
<dbReference type="EMBL" id="JAKLMC020000018">
    <property type="protein sequence ID" value="KAK5951868.1"/>
    <property type="molecule type" value="Genomic_DNA"/>
</dbReference>
<feature type="compositionally biased region" description="Low complexity" evidence="3">
    <location>
        <begin position="31"/>
        <end position="60"/>
    </location>
</feature>
<feature type="compositionally biased region" description="Low complexity" evidence="3">
    <location>
        <begin position="180"/>
        <end position="190"/>
    </location>
</feature>
<feature type="compositionally biased region" description="Basic and acidic residues" evidence="3">
    <location>
        <begin position="262"/>
        <end position="280"/>
    </location>
</feature>
<dbReference type="GO" id="GO:0006623">
    <property type="term" value="P:protein targeting to vacuole"/>
    <property type="evidence" value="ECO:0007669"/>
    <property type="project" value="TreeGrafter"/>
</dbReference>
<feature type="compositionally biased region" description="Basic and acidic residues" evidence="3">
    <location>
        <begin position="160"/>
        <end position="179"/>
    </location>
</feature>
<feature type="coiled-coil region" evidence="2">
    <location>
        <begin position="637"/>
        <end position="682"/>
    </location>
</feature>
<dbReference type="Proteomes" id="UP001316803">
    <property type="component" value="Unassembled WGS sequence"/>
</dbReference>
<evidence type="ECO:0000256" key="2">
    <source>
        <dbReference type="SAM" id="Coils"/>
    </source>
</evidence>
<feature type="compositionally biased region" description="Polar residues" evidence="3">
    <location>
        <begin position="992"/>
        <end position="1006"/>
    </location>
</feature>
<reference evidence="4 5" key="1">
    <citation type="submission" date="2022-12" db="EMBL/GenBank/DDBJ databases">
        <title>Genomic features and morphological characterization of a novel Knufia sp. strain isolated from spacecraft assembly facility.</title>
        <authorList>
            <person name="Teixeira M."/>
            <person name="Chander A.M."/>
            <person name="Stajich J.E."/>
            <person name="Venkateswaran K."/>
        </authorList>
    </citation>
    <scope>NUCLEOTIDE SEQUENCE [LARGE SCALE GENOMIC DNA]</scope>
    <source>
        <strain evidence="4 5">FJI-L2-BK-P2</strain>
    </source>
</reference>
<dbReference type="Pfam" id="PF09783">
    <property type="entry name" value="Vac_ImportDeg"/>
    <property type="match status" value="2"/>
</dbReference>
<dbReference type="AlphaFoldDB" id="A0AAN8ETM5"/>
<protein>
    <submittedName>
        <fullName evidence="4">Uncharacterized protein</fullName>
    </submittedName>
</protein>
<dbReference type="GO" id="GO:0043161">
    <property type="term" value="P:proteasome-mediated ubiquitin-dependent protein catabolic process"/>
    <property type="evidence" value="ECO:0007669"/>
    <property type="project" value="TreeGrafter"/>
</dbReference>
<organism evidence="4 5">
    <name type="scientific">Knufia fluminis</name>
    <dbReference type="NCBI Taxonomy" id="191047"/>
    <lineage>
        <taxon>Eukaryota</taxon>
        <taxon>Fungi</taxon>
        <taxon>Dikarya</taxon>
        <taxon>Ascomycota</taxon>
        <taxon>Pezizomycotina</taxon>
        <taxon>Eurotiomycetes</taxon>
        <taxon>Chaetothyriomycetidae</taxon>
        <taxon>Chaetothyriales</taxon>
        <taxon>Trichomeriaceae</taxon>
        <taxon>Knufia</taxon>
    </lineage>
</organism>
<feature type="region of interest" description="Disordered" evidence="3">
    <location>
        <begin position="345"/>
        <end position="384"/>
    </location>
</feature>
<dbReference type="PANTHER" id="PTHR14534">
    <property type="entry name" value="VACUOLAR IMPORT AND DEGRADATION PROTEIN 24"/>
    <property type="match status" value="1"/>
</dbReference>
<feature type="region of interest" description="Disordered" evidence="3">
    <location>
        <begin position="1"/>
        <end position="323"/>
    </location>
</feature>
<feature type="compositionally biased region" description="Basic and acidic residues" evidence="3">
    <location>
        <begin position="194"/>
        <end position="230"/>
    </location>
</feature>
<gene>
    <name evidence="4" type="ORF">OHC33_007161</name>
</gene>
<feature type="compositionally biased region" description="Polar residues" evidence="3">
    <location>
        <begin position="403"/>
        <end position="412"/>
    </location>
</feature>
<comment type="similarity">
    <text evidence="1">Belongs to the GID4/VID24 family.</text>
</comment>
<comment type="caution">
    <text evidence="4">The sequence shown here is derived from an EMBL/GenBank/DDBJ whole genome shotgun (WGS) entry which is preliminary data.</text>
</comment>
<proteinExistence type="inferred from homology"/>
<evidence type="ECO:0000313" key="4">
    <source>
        <dbReference type="EMBL" id="KAK5951868.1"/>
    </source>
</evidence>
<feature type="compositionally biased region" description="Polar residues" evidence="3">
    <location>
        <begin position="282"/>
        <end position="293"/>
    </location>
</feature>
<feature type="region of interest" description="Disordered" evidence="3">
    <location>
        <begin position="831"/>
        <end position="854"/>
    </location>
</feature>
<keyword evidence="2" id="KW-0175">Coiled coil</keyword>
<dbReference type="PANTHER" id="PTHR14534:SF3">
    <property type="entry name" value="GID COMPLEX SUBUNIT 4 HOMOLOG"/>
    <property type="match status" value="1"/>
</dbReference>
<feature type="compositionally biased region" description="Polar residues" evidence="3">
    <location>
        <begin position="250"/>
        <end position="261"/>
    </location>
</feature>
<feature type="region of interest" description="Disordered" evidence="3">
    <location>
        <begin position="397"/>
        <end position="425"/>
    </location>
</feature>
<feature type="region of interest" description="Disordered" evidence="3">
    <location>
        <begin position="970"/>
        <end position="1006"/>
    </location>
</feature>
<dbReference type="GO" id="GO:0034657">
    <property type="term" value="C:GID complex"/>
    <property type="evidence" value="ECO:0007669"/>
    <property type="project" value="TreeGrafter"/>
</dbReference>
<dbReference type="GO" id="GO:0045721">
    <property type="term" value="P:negative regulation of gluconeogenesis"/>
    <property type="evidence" value="ECO:0007669"/>
    <property type="project" value="TreeGrafter"/>
</dbReference>
<name>A0AAN8ETM5_9EURO</name>